<dbReference type="EMBL" id="JAVRQU010000001">
    <property type="protein sequence ID" value="KAK5707917.1"/>
    <property type="molecule type" value="Genomic_DNA"/>
</dbReference>
<keyword evidence="1" id="KW-0732">Signal</keyword>
<feature type="signal peptide" evidence="1">
    <location>
        <begin position="1"/>
        <end position="20"/>
    </location>
</feature>
<dbReference type="InterPro" id="IPR058645">
    <property type="entry name" value="NTF2-like_dom_7"/>
</dbReference>
<dbReference type="AlphaFoldDB" id="A0AAN7VXF0"/>
<sequence>MRSQLYSLATVALFTALSFASNKTSFCMTRADAQQVADNYQNLQTQFSDALATASLSNNFTSYSDSIAVLINGGCNGPAILGDAIFGSRDEFLAGQGSQPSLPFYQIGLWHTCNQVVVRWRFVSLQMITGIMALETVPAPFNATFPWLIETAHSEFNSMPWLISLGVFTPDCNETAASSRKRRDLPMIGHIMGAGEPSEAVDFQKSAGRSLND</sequence>
<feature type="domain" description="NTF2-like" evidence="2">
    <location>
        <begin position="27"/>
        <end position="167"/>
    </location>
</feature>
<comment type="caution">
    <text evidence="3">The sequence shown here is derived from an EMBL/GenBank/DDBJ whole genome shotgun (WGS) entry which is preliminary data.</text>
</comment>
<evidence type="ECO:0000313" key="3">
    <source>
        <dbReference type="EMBL" id="KAK5707917.1"/>
    </source>
</evidence>
<accession>A0AAN7VXF0</accession>
<name>A0AAN7VXF0_9PEZI</name>
<evidence type="ECO:0000256" key="1">
    <source>
        <dbReference type="SAM" id="SignalP"/>
    </source>
</evidence>
<evidence type="ECO:0000313" key="4">
    <source>
        <dbReference type="Proteomes" id="UP001310594"/>
    </source>
</evidence>
<evidence type="ECO:0000259" key="2">
    <source>
        <dbReference type="Pfam" id="PF26534"/>
    </source>
</evidence>
<reference evidence="3" key="1">
    <citation type="submission" date="2023-08" db="EMBL/GenBank/DDBJ databases">
        <title>Black Yeasts Isolated from many extreme environments.</title>
        <authorList>
            <person name="Coleine C."/>
            <person name="Stajich J.E."/>
            <person name="Selbmann L."/>
        </authorList>
    </citation>
    <scope>NUCLEOTIDE SEQUENCE</scope>
    <source>
        <strain evidence="3">CCFEE 5810</strain>
    </source>
</reference>
<organism evidence="3 4">
    <name type="scientific">Elasticomyces elasticus</name>
    <dbReference type="NCBI Taxonomy" id="574655"/>
    <lineage>
        <taxon>Eukaryota</taxon>
        <taxon>Fungi</taxon>
        <taxon>Dikarya</taxon>
        <taxon>Ascomycota</taxon>
        <taxon>Pezizomycotina</taxon>
        <taxon>Dothideomycetes</taxon>
        <taxon>Dothideomycetidae</taxon>
        <taxon>Mycosphaerellales</taxon>
        <taxon>Teratosphaeriaceae</taxon>
        <taxon>Elasticomyces</taxon>
    </lineage>
</organism>
<dbReference type="Proteomes" id="UP001310594">
    <property type="component" value="Unassembled WGS sequence"/>
</dbReference>
<dbReference type="Pfam" id="PF26534">
    <property type="entry name" value="NTF2_7"/>
    <property type="match status" value="1"/>
</dbReference>
<proteinExistence type="predicted"/>
<protein>
    <recommendedName>
        <fullName evidence="2">NTF2-like domain-containing protein</fullName>
    </recommendedName>
</protein>
<feature type="chain" id="PRO_5042925510" description="NTF2-like domain-containing protein" evidence="1">
    <location>
        <begin position="21"/>
        <end position="213"/>
    </location>
</feature>
<gene>
    <name evidence="3" type="ORF">LTR97_000456</name>
</gene>